<organism evidence="1 2">
    <name type="scientific">Coemansia nantahalensis</name>
    <dbReference type="NCBI Taxonomy" id="2789366"/>
    <lineage>
        <taxon>Eukaryota</taxon>
        <taxon>Fungi</taxon>
        <taxon>Fungi incertae sedis</taxon>
        <taxon>Zoopagomycota</taxon>
        <taxon>Kickxellomycotina</taxon>
        <taxon>Kickxellomycetes</taxon>
        <taxon>Kickxellales</taxon>
        <taxon>Kickxellaceae</taxon>
        <taxon>Coemansia</taxon>
    </lineage>
</organism>
<proteinExistence type="predicted"/>
<name>A0ACC1K5A8_9FUNG</name>
<reference evidence="1" key="1">
    <citation type="submission" date="2022-07" db="EMBL/GenBank/DDBJ databases">
        <title>Phylogenomic reconstructions and comparative analyses of Kickxellomycotina fungi.</title>
        <authorList>
            <person name="Reynolds N.K."/>
            <person name="Stajich J.E."/>
            <person name="Barry K."/>
            <person name="Grigoriev I.V."/>
            <person name="Crous P."/>
            <person name="Smith M.E."/>
        </authorList>
    </citation>
    <scope>NUCLEOTIDE SEQUENCE</scope>
    <source>
        <strain evidence="1">CBS 109366</strain>
    </source>
</reference>
<protein>
    <submittedName>
        <fullName evidence="1">Uncharacterized protein</fullName>
    </submittedName>
</protein>
<evidence type="ECO:0000313" key="1">
    <source>
        <dbReference type="EMBL" id="KAJ2773705.1"/>
    </source>
</evidence>
<keyword evidence="2" id="KW-1185">Reference proteome</keyword>
<evidence type="ECO:0000313" key="2">
    <source>
        <dbReference type="Proteomes" id="UP001140234"/>
    </source>
</evidence>
<gene>
    <name evidence="1" type="ORF">IWQ57_001177</name>
</gene>
<sequence>MSRQRLFAGAGRFAWSTAKIGVRVVLPTACLLHAVFDYAGEISPSMGPSMLPTLNLAGDTVLVERLPGWRRRVQVGDLVVFISPANPARRAIKRVLGGPGDTLCVDPTKDKLAFVQVPRGHVWLQGDNYSNSTDSRTHGPIPQALLRGRVLACVWPSPRLLPNNVEIVPGQFVGHASD</sequence>
<accession>A0ACC1K5A8</accession>
<dbReference type="EMBL" id="JANBUJ010000188">
    <property type="protein sequence ID" value="KAJ2773705.1"/>
    <property type="molecule type" value="Genomic_DNA"/>
</dbReference>
<comment type="caution">
    <text evidence="1">The sequence shown here is derived from an EMBL/GenBank/DDBJ whole genome shotgun (WGS) entry which is preliminary data.</text>
</comment>
<dbReference type="Proteomes" id="UP001140234">
    <property type="component" value="Unassembled WGS sequence"/>
</dbReference>